<keyword evidence="15" id="KW-1185">Reference proteome</keyword>
<sequence length="4904" mass="545216">MDVSWETYNLASRISLLPQELAETLQRGDGAHFLAQLSRAALDRRYTDTILIHAESLVPHCCAEFQTSSDYVSVVAAYARLVSLAPHISEYAERYLSSHNVDSISDSNLFTLEYFFALIRLLRFDRQTFAKFVPFSRIHQLLDHDARALRYLAIRVLCLYLSAADAALQDMTNKYLANNAGSQDLIAPLGPWEDKEIDYRLLTLWEERRVKNLEQEREALQQERAAYMNAENAQRQHVVLPAELFHSSTACISGVLLPRGAAPTDSQTSTIVDTPTTASNLCELATALKAPNPVLLTGLAGSGKTLLVRHAARQLNKLKSMVTLHLNEQSDAKLLIGMYTTGKTPGSFVWQAGVLTTAVLEGRWVFIEDLDRAPNDIISTLLPLIERNELVIPSRGQTLHAARGFRIVATMRTSLSNSGHETKPAYNLLGARHWKSVHVSMLPSDELKQVVIGLFPSLSEFAPQFVNVFQNLQLLKQQAHLASRSRTGLMREVNPRDLLKWCARVSLMLGNRPNMTAGELDQIFLDAVDCFAGALPEGSAYTALTSCIAENLQIDPQRCQHLLAERTIIHKEEPTRVTIGRSVFSRQQRKSLAGPFGKRAFSTNAHTLRLLDRVAVAVSQKEPLLLVGETGTGKTTSVQHLADQLGKKLVPFNLSQQSESGDLLGGFKPVNARSIIVPLKEEFDDLFSASFSYKRNAQFIDMLNKCMGKQQWVRVCKLWNTALGMVEQQRLATLQAGSKSPSRNAENPAKKRKVEPAMTAVLSGRWDKFALEVKSLENRLTAGQEAFAFAFIEGNIVKAVRNGDWVLLDEINLASPDTLEALADLFDVSSPSLMLSEAGSVEVIKAHPQFRVFAAMNPATDVGKKDLPLGIRSRFTELYVESPDRDYQSLRNIVQTYLGQEAVLDRSIASDVAKLHQAVQKLNEDNLLVDGAGQKPHFSLRTLTRALIYAKDVSPLCSIRRAVAEGIQMSFLTLLDKESEARLLPLIHQHMFGKLANAAAELKKPFRQPQDGHTYVKDGAYWLRQGNFAVHDQPHYIITPFIRRNLDNLIRASFTRRFPVLIQGPTSAGKTSMIEYLANKSGNKFVRINNHEHTDLQEYLGTYVSGSDGRLQFQEGVLVKALREGHWIVLDELNLAPTDVLEALNRLLDDNRELLIPETQETVRPHENFMLFATQNPAGLYGGRKVLSRAFRNRFLELHFDDIPVEELHTILQRRTQIPDTWCKRIVSVYRELSILRQENRLFESKSFATLRDLFRWALRKADTIDELAVNGFLLLAERVRKPEERDAVKKVIEKVLGQKGPKVDIDTTALYGVQSPVLQSYLTQAGSKGVVWTNAMRRLYVLVATALQNNEPVLLVGETGCGKTTVVQMLADATRKELHIVNAHQNTETGDLIGAQRPLRNRAGIEQQVRDMLVSLPHPEIQEAAPTASVDELLVIYDQVKANADLSDPYTAQVYQAIGTNRPRLKALFEWADGSLVHAMKTGQYFLLDEISLADDSVLERLNSVLEPSREMLLAEKGSLDSFVRAQPGFQFFATMNPGGDYGKRELSPALRNRFTEIWVPALSDIEDVLQIIRSKLKDHAAPYANVLVEFAQWFNQRYNTSAASSISIRDTLAWVEFVNRQPHRDPVFSIIHGAAMVYIDTLGANPAALLAINPGTVNYERSQCLDELSKLIKADASAVYNSPIHVEVTDEVLELGAFSIPVITKGSEPGFTFLAPTTRSNAMRVIRALQLTKPVLLEGNPGVGKTTLVTALAQAVGMPLTRINLSEQTDLMDLFGSDVPVEGAEAGTFAWRDAPFLRAMKNGEWVLLDEMNLASQSVLEGLNACLDHRGEVYISELDQIFSRHPDFRLFAAQNPHHQGGGRKGLPASFVNRFTVVYADVFSPEDLVLICQKSFASYDADKIAPIVSFIDQLDIETHHRKIGSLGGPWEFNLRDTLRWLSLITADQGLLKGGEVDDFFSTIIAQRFRTSMDRALVAKLFQSILPDAPVTHSMFHDIGPKHFQVGLGLLQRNAHVARVGADHQYFDFKPHLHVLESVMVAVQKRWPVLLVGPSGSGKTAILEKLAAVLGVDMVTFSMNADVDSMDLVGGYEQSEPQRAIHSFLEKLHTSLVTTGRNEVTLEISHLLQNFISVARSSGSLSSNAFMIDVAEAESLREQVEALISTPTAISRAQFEWMDGMLVQALERGEWLVLDNANLCSPAVLDRLNSLLEPNGTLILNENTDASGQARVIKPHLNFRIFFTMDPRYGELSRALRNRAVELFLLSPIAAFEHTPSLEFCSESSLHRLRNTEALENIDVRDTLTPHMAQIVMESMSYQDTPIMPQFMSGLEVGLYKTPINVLGRSKDVQFKFKTLHVTQTVDEQAITGIDSAVQPFHPLNNVALARCNIEPSKWAAALYELEWDIHSMQIALENVRNRDVPKREQTRLQRSAIGQGPKQKHFTSNVFGLLGAAVEVWSKFLDTAVAAQQQGQLAGQHSVDTFKPWRRYWWEFFALVDSVDVEEAVFKAYIEIGIRLEQNNGVEFAARFASGDAQAGERFSSYFVLPLDRAFSPDNKGASMTALWTVMRPKTARTFQQLQDIVGLEAMADRFDIFARRLDAPLDQLLQLQQAFGKALAVVLTGSDEASALIASLKEAMSAFSIEETEIAHVMPHFREQFEGIAQTFDLLYGKDMSQYPRSGVFSALAGRTLSEQLQSQLQRVNFLAYRPTKHISAQQGDVFEPLGKHVGFYSDDQKPFALETNLHQHVLSGLDHIDQVPMSKLDLLRTEAQIMGQIITSNTHDLEANYIHVLDGHLAVLADVLLRSLREVSPPSMASTQEAASVCKLYLNPLVQYLVDASAAHTIDPAISARAWLRFALGCMSLYITSKPSDPALRPMLDRQMFRKTFADLQTELAALQRFADATGLYSSLRTASVKQDVIDLGQEPAVEDIARPTISEITKLQGELNALQRALAPLYNAPEDMIVGFAKDAVLRQNVRQVKARLSDGYRAYADITGPVMGFLHCLEVGFALASLVPEDVKIDNTVDIKHFSPLTGASPDYVRKATAISAVMEAPHHNNVRMHALSSFATMSRILPDTQLSTWDAVFDVFDSMYQQWQIELQTNQQQNAADHSLYTHRGDEEAEEEADEAELAELFPEYDTEASTDTQNKSAVPQKMQALAPGLATVLAEIYKKGEANEEDLLALVKKSAALLGKQSDEQTIASVDGSSGVLTPLLILILQEKTQMLNGSGFKKNLYNIYTEANLTEADKLISLIRKIQTRFTEVQQVWPEHATLGDVLRVCDEILGFAHTDPIAKIMLKVEKLHSYIHEWQVVASREYSAAGLYDNITSLIVSWRQLELSTWSRLLDMETLKCNEDAKSWFYIAYENIVVVPLTIGEGETEMKNHVTELIKTLYGFFTTTGLGQFSARLRMLGNFREYIKTRAASFPCFEIAHTALSNFISYMVRYEPLVNQALDTGRQKLEKDIKNIIQLASWKDTNILALKQSSKASHVKLYRVVRKFRALLSQPAQSIVSAGLPDIAFAETPTAAGLRKTEVPVDPKASTLCIEVVPKWNERPARFKNTATTLTVMQSKGAIKAEHIDCASEINIWLNDTESIAAQLRKATPTVLTEENTETVKHLKNRKRKLFADVLKELRNMGFKSNVTSDVLARQDSLQAVLAAIPVMEKDLAESYLHRLLYLMPLVREAAREHNDDLTGAEIARSVALCESMLQVLIQQRNILGSVTDDQKSLESFLAQAESLWGKGKLELADKKKQSYDAATAIACLPIMIKSAARVVAAQAELSKLDCSDIVKALSQWAIRFESFKSQWQALHSLPAGVNSDQHIKVLEESKAAAQQLHTELATIIGQHPYLGATLRQLQLWASVGDNVKTKKILKKNSIKIDEFGQAACDFVDSILGSVQDLEKPLSQLPVSAEDPSWVLHESQNLSLAVKTLRLPHVTTRMRELMAQVPQLNTDLDVAAAVVHSFIPFIAQYNNLAVYLSSRLENLHAALSQMSFRLAKIFVQLSKEGFCTPSEKSTDQNKGDDKLEGGTGLGSGEGAEDISKDIEDDEDLGELAQEKDDRDDKDEIEDEKDAVDMGDQDMEGQMGDAEEKDDEEGDDKEDEGEDEMEDEVGDVDDLGPSTVDEKMWDDGGKDEDNKDKEGDNNAGTEDQNEMTAADGEEKDEKEKKENDDDAEEEEDEGEQQGADETENGPPDETEKTDPYLQEQDNLELPDDIDMDGKSEDGDDSGMEDMGDLDPMDQDLPEPEGEQEGEIDDPSKEEDVSPEDDIPADLDAQQDEADENADEDGQDKTNEVGEDAEKPEEEEEAQEDQDMLQDNRKDDTNAADEIAPSEAQGAGLDDQQPQDDNKDNDAGAAQQESGEQGAQQEQQQQAGAEGERGVAENSAAAANEEKTEDKQESMPYKKIGDALEKWYKQQKQIQDAPADKEDRKEQPPADDVDMNDAEFEHLQNEAEESDAQALGAANEDQAKAIDEEAGVSTNDKEQREDFMPEDEEEGEAYRPDEDIEMGDREEDDDGKQNPEGGAEAIPNAFVGEAQSREDALDQDGAEAQEDNDDSIEDVDYQLESAHISSIADLPSLSLDDARALYNTHESTTRNLSLLLAEHLRLLLTPTHATKMRGDYRTGKRLNIKRIIPYIASSYRRDKIWMRRSVPSKRQYQIMLAIDDSQSMAEGGAQTLAFDTMALLARALSILEAGELCILGFGEDVSVKLGFETPFTAEAGANVIRGFNFEQTRTNVKNLVQKSLDLFRAARLRAQGASSELWQLQLIVSDGVCEDHNGIRQLVRQAHEERIMMVFVIVDATASAPSFSAAPSGTATPANAPASGTATPAAPAAKKKNSSILDLQTAEFVKDPVTGEMKVRTVKYLDSFPFGYYLVVRDVREMPAVLAGALRQWFAEVVDTQG</sequence>
<dbReference type="RefSeq" id="XP_013343995.1">
    <property type="nucleotide sequence ID" value="XM_013488541.1"/>
</dbReference>
<comment type="function">
    <text evidence="10">Nuclear chaperone required for maturation and nuclear export of pre-60S ribosome subunits.</text>
</comment>
<feature type="compositionally biased region" description="Basic and acidic residues" evidence="12">
    <location>
        <begin position="4390"/>
        <end position="4399"/>
    </location>
</feature>
<dbReference type="FunFam" id="3.40.50.300:FF:000582">
    <property type="entry name" value="Midasin"/>
    <property type="match status" value="1"/>
</dbReference>
<dbReference type="FunFam" id="3.40.50.300:FF:001368">
    <property type="entry name" value="Midasin"/>
    <property type="match status" value="1"/>
</dbReference>
<feature type="compositionally biased region" description="Acidic residues" evidence="12">
    <location>
        <begin position="4063"/>
        <end position="4117"/>
    </location>
</feature>
<dbReference type="Gene3D" id="3.40.50.300">
    <property type="entry name" value="P-loop containing nucleotide triphosphate hydrolases"/>
    <property type="match status" value="6"/>
</dbReference>
<evidence type="ECO:0000256" key="8">
    <source>
        <dbReference type="ARBA" id="ARBA00023186"/>
    </source>
</evidence>
<dbReference type="InterPro" id="IPR040848">
    <property type="entry name" value="AAA_lid_7"/>
</dbReference>
<evidence type="ECO:0000256" key="7">
    <source>
        <dbReference type="ARBA" id="ARBA00022840"/>
    </source>
</evidence>
<evidence type="ECO:0000313" key="14">
    <source>
        <dbReference type="EMBL" id="KEQ95393.1"/>
    </source>
</evidence>
<dbReference type="Proteomes" id="UP000030641">
    <property type="component" value="Unassembled WGS sequence"/>
</dbReference>
<feature type="compositionally biased region" description="Low complexity" evidence="12">
    <location>
        <begin position="4810"/>
        <end position="4834"/>
    </location>
</feature>
<feature type="compositionally biased region" description="Basic and acidic residues" evidence="12">
    <location>
        <begin position="4016"/>
        <end position="4028"/>
    </location>
</feature>
<evidence type="ECO:0000256" key="10">
    <source>
        <dbReference type="PIRNR" id="PIRNR010340"/>
    </source>
</evidence>
<evidence type="ECO:0000256" key="4">
    <source>
        <dbReference type="ARBA" id="ARBA00017143"/>
    </source>
</evidence>
<dbReference type="GO" id="GO:0000055">
    <property type="term" value="P:ribosomal large subunit export from nucleus"/>
    <property type="evidence" value="ECO:0007669"/>
    <property type="project" value="TreeGrafter"/>
</dbReference>
<dbReference type="GO" id="GO:0030687">
    <property type="term" value="C:preribosome, large subunit precursor"/>
    <property type="evidence" value="ECO:0007669"/>
    <property type="project" value="TreeGrafter"/>
</dbReference>
<dbReference type="InterPro" id="IPR002035">
    <property type="entry name" value="VWF_A"/>
</dbReference>
<feature type="region of interest" description="Disordered" evidence="12">
    <location>
        <begin position="734"/>
        <end position="754"/>
    </location>
</feature>
<comment type="similarity">
    <text evidence="3 10">Belongs to the midasin family.</text>
</comment>
<keyword evidence="11" id="KW-0175">Coiled coil</keyword>
<feature type="compositionally biased region" description="Acidic residues" evidence="12">
    <location>
        <begin position="4504"/>
        <end position="4516"/>
    </location>
</feature>
<feature type="compositionally biased region" description="Acidic residues" evidence="12">
    <location>
        <begin position="4208"/>
        <end position="4217"/>
    </location>
</feature>
<dbReference type="PROSITE" id="PS50234">
    <property type="entry name" value="VWFA"/>
    <property type="match status" value="1"/>
</dbReference>
<dbReference type="SUPFAM" id="SSF53300">
    <property type="entry name" value="vWA-like"/>
    <property type="match status" value="1"/>
</dbReference>
<dbReference type="GO" id="GO:0005730">
    <property type="term" value="C:nucleolus"/>
    <property type="evidence" value="ECO:0007669"/>
    <property type="project" value="UniProtKB-SubCell"/>
</dbReference>
<dbReference type="EMBL" id="KL584759">
    <property type="protein sequence ID" value="KEQ95393.1"/>
    <property type="molecule type" value="Genomic_DNA"/>
</dbReference>
<evidence type="ECO:0000256" key="2">
    <source>
        <dbReference type="ARBA" id="ARBA00004642"/>
    </source>
</evidence>
<dbReference type="GeneID" id="25372432"/>
<dbReference type="PANTHER" id="PTHR48103:SF2">
    <property type="entry name" value="MIDASIN"/>
    <property type="match status" value="1"/>
</dbReference>
<dbReference type="InterPro" id="IPR027417">
    <property type="entry name" value="P-loop_NTPase"/>
</dbReference>
<dbReference type="OrthoDB" id="5186at2759"/>
<dbReference type="STRING" id="1043005.A0A074YC66"/>
<evidence type="ECO:0000256" key="12">
    <source>
        <dbReference type="SAM" id="MobiDB-lite"/>
    </source>
</evidence>
<dbReference type="PIRSF" id="PIRSF010340">
    <property type="entry name" value="Midasin"/>
    <property type="match status" value="1"/>
</dbReference>
<feature type="compositionally biased region" description="Acidic residues" evidence="12">
    <location>
        <begin position="4171"/>
        <end position="4195"/>
    </location>
</feature>
<dbReference type="GO" id="GO:0016887">
    <property type="term" value="F:ATP hydrolysis activity"/>
    <property type="evidence" value="ECO:0007669"/>
    <property type="project" value="InterPro"/>
</dbReference>
<reference evidence="14 15" key="1">
    <citation type="journal article" date="2014" name="BMC Genomics">
        <title>Genome sequencing of four Aureobasidium pullulans varieties: biotechnological potential, stress tolerance, and description of new species.</title>
        <authorList>
            <person name="Gostin Ar C."/>
            <person name="Ohm R.A."/>
            <person name="Kogej T."/>
            <person name="Sonjak S."/>
            <person name="Turk M."/>
            <person name="Zajc J."/>
            <person name="Zalar P."/>
            <person name="Grube M."/>
            <person name="Sun H."/>
            <person name="Han J."/>
            <person name="Sharma A."/>
            <person name="Chiniquy J."/>
            <person name="Ngan C.Y."/>
            <person name="Lipzen A."/>
            <person name="Barry K."/>
            <person name="Grigoriev I.V."/>
            <person name="Gunde-Cimerman N."/>
        </authorList>
    </citation>
    <scope>NUCLEOTIDE SEQUENCE [LARGE SCALE GENOMIC DNA]</scope>
    <source>
        <strain evidence="14 15">EXF-2481</strain>
    </source>
</reference>
<dbReference type="InterPro" id="IPR041190">
    <property type="entry name" value="Midasin_AAA_lid_5"/>
</dbReference>
<comment type="subcellular location">
    <subcellularLocation>
        <location evidence="1">Nucleus</location>
        <location evidence="1">Nucleolus</location>
    </subcellularLocation>
    <subcellularLocation>
        <location evidence="2">Nucleus</location>
        <location evidence="2">Nucleoplasm</location>
    </subcellularLocation>
</comment>
<dbReference type="Pfam" id="PF07728">
    <property type="entry name" value="AAA_5"/>
    <property type="match status" value="9"/>
</dbReference>
<dbReference type="OMA" id="ILEQWHR"/>
<evidence type="ECO:0000259" key="13">
    <source>
        <dbReference type="PROSITE" id="PS50234"/>
    </source>
</evidence>
<feature type="compositionally biased region" description="Acidic residues" evidence="12">
    <location>
        <begin position="4224"/>
        <end position="4255"/>
    </location>
</feature>
<dbReference type="HOGENOM" id="CLU_000050_0_2_1"/>
<accession>A0A074YC66</accession>
<feature type="compositionally biased region" description="Acidic residues" evidence="12">
    <location>
        <begin position="4295"/>
        <end position="4314"/>
    </location>
</feature>
<dbReference type="FunFam" id="3.40.50.300:FF:000712">
    <property type="entry name" value="Midasin"/>
    <property type="match status" value="1"/>
</dbReference>
<evidence type="ECO:0000256" key="9">
    <source>
        <dbReference type="ARBA" id="ARBA00023242"/>
    </source>
</evidence>
<dbReference type="InterPro" id="IPR012099">
    <property type="entry name" value="Midasin"/>
</dbReference>
<feature type="compositionally biased region" description="Polar residues" evidence="12">
    <location>
        <begin position="734"/>
        <end position="745"/>
    </location>
</feature>
<dbReference type="SUPFAM" id="SSF52540">
    <property type="entry name" value="P-loop containing nucleoside triphosphate hydrolases"/>
    <property type="match status" value="6"/>
</dbReference>
<organism evidence="14 15">
    <name type="scientific">Aureobasidium subglaciale (strain EXF-2481)</name>
    <name type="common">Aureobasidium pullulans var. subglaciale</name>
    <dbReference type="NCBI Taxonomy" id="1043005"/>
    <lineage>
        <taxon>Eukaryota</taxon>
        <taxon>Fungi</taxon>
        <taxon>Dikarya</taxon>
        <taxon>Ascomycota</taxon>
        <taxon>Pezizomycotina</taxon>
        <taxon>Dothideomycetes</taxon>
        <taxon>Dothideomycetidae</taxon>
        <taxon>Dothideales</taxon>
        <taxon>Saccotheciaceae</taxon>
        <taxon>Aureobasidium</taxon>
    </lineage>
</organism>
<dbReference type="CDD" id="cd00009">
    <property type="entry name" value="AAA"/>
    <property type="match status" value="2"/>
</dbReference>
<dbReference type="InterPro" id="IPR011704">
    <property type="entry name" value="ATPase_dyneun-rel_AAA"/>
</dbReference>
<proteinExistence type="inferred from homology"/>
<evidence type="ECO:0000256" key="5">
    <source>
        <dbReference type="ARBA" id="ARBA00022553"/>
    </source>
</evidence>
<feature type="region of interest" description="Disordered" evidence="12">
    <location>
        <begin position="4012"/>
        <end position="4526"/>
    </location>
</feature>
<feature type="compositionally biased region" description="Basic and acidic residues" evidence="12">
    <location>
        <begin position="4405"/>
        <end position="4414"/>
    </location>
</feature>
<keyword evidence="6 10" id="KW-0547">Nucleotide-binding</keyword>
<dbReference type="InParanoid" id="A0A074YC66"/>
<keyword evidence="8 10" id="KW-0143">Chaperone</keyword>
<dbReference type="GO" id="GO:0000027">
    <property type="term" value="P:ribosomal large subunit assembly"/>
    <property type="evidence" value="ECO:0007669"/>
    <property type="project" value="InterPro"/>
</dbReference>
<dbReference type="GO" id="GO:0005654">
    <property type="term" value="C:nucleoplasm"/>
    <property type="evidence" value="ECO:0007669"/>
    <property type="project" value="UniProtKB-SubCell"/>
</dbReference>
<name>A0A074YC66_AURSE</name>
<dbReference type="GO" id="GO:0005524">
    <property type="term" value="F:ATP binding"/>
    <property type="evidence" value="ECO:0007669"/>
    <property type="project" value="UniProtKB-KW"/>
</dbReference>
<dbReference type="InterPro" id="IPR036465">
    <property type="entry name" value="vWFA_dom_sf"/>
</dbReference>
<dbReference type="InterPro" id="IPR003593">
    <property type="entry name" value="AAA+_ATPase"/>
</dbReference>
<feature type="coiled-coil region" evidence="11">
    <location>
        <begin position="203"/>
        <end position="233"/>
    </location>
</feature>
<feature type="domain" description="VWFA" evidence="13">
    <location>
        <begin position="4659"/>
        <end position="4798"/>
    </location>
</feature>
<keyword evidence="5" id="KW-0597">Phosphoprotein</keyword>
<dbReference type="FunFam" id="3.40.50.300:FF:000142">
    <property type="entry name" value="Midasin"/>
    <property type="match status" value="1"/>
</dbReference>
<dbReference type="Pfam" id="PF21108">
    <property type="entry name" value="MDN1_4th"/>
    <property type="match status" value="1"/>
</dbReference>
<evidence type="ECO:0000313" key="15">
    <source>
        <dbReference type="Proteomes" id="UP000030641"/>
    </source>
</evidence>
<feature type="compositionally biased region" description="Basic and acidic residues" evidence="12">
    <location>
        <begin position="4123"/>
        <end position="4143"/>
    </location>
</feature>
<evidence type="ECO:0000256" key="1">
    <source>
        <dbReference type="ARBA" id="ARBA00004604"/>
    </source>
</evidence>
<keyword evidence="9 10" id="KW-0539">Nucleus</keyword>
<evidence type="ECO:0000256" key="11">
    <source>
        <dbReference type="SAM" id="Coils"/>
    </source>
</evidence>
<dbReference type="Pfam" id="PF17867">
    <property type="entry name" value="AAA_lid_7"/>
    <property type="match status" value="3"/>
</dbReference>
<dbReference type="FunCoup" id="A0A074YC66">
    <property type="interactions" value="840"/>
</dbReference>
<dbReference type="InterPro" id="IPR048617">
    <property type="entry name" value="MDN1_AAA_lid_4"/>
</dbReference>
<gene>
    <name evidence="14" type="ORF">AUEXF2481DRAFT_97693</name>
</gene>
<feature type="compositionally biased region" description="Low complexity" evidence="12">
    <location>
        <begin position="4353"/>
        <end position="4375"/>
    </location>
</feature>
<feature type="compositionally biased region" description="Acidic residues" evidence="12">
    <location>
        <begin position="4435"/>
        <end position="4444"/>
    </location>
</feature>
<dbReference type="PANTHER" id="PTHR48103">
    <property type="entry name" value="MIDASIN-RELATED"/>
    <property type="match status" value="1"/>
</dbReference>
<dbReference type="Pfam" id="PF17865">
    <property type="entry name" value="AAA_lid_5"/>
    <property type="match status" value="1"/>
</dbReference>
<feature type="compositionally biased region" description="Basic and acidic residues" evidence="12">
    <location>
        <begin position="4424"/>
        <end position="4434"/>
    </location>
</feature>
<evidence type="ECO:0000256" key="6">
    <source>
        <dbReference type="ARBA" id="ARBA00022741"/>
    </source>
</evidence>
<protein>
    <recommendedName>
        <fullName evidence="4 10">Midasin</fullName>
    </recommendedName>
</protein>
<dbReference type="SMART" id="SM00382">
    <property type="entry name" value="AAA"/>
    <property type="match status" value="6"/>
</dbReference>
<keyword evidence="7 10" id="KW-0067">ATP-binding</keyword>
<feature type="compositionally biased region" description="Acidic residues" evidence="12">
    <location>
        <begin position="4263"/>
        <end position="4288"/>
    </location>
</feature>
<feature type="region of interest" description="Disordered" evidence="12">
    <location>
        <begin position="4810"/>
        <end position="4836"/>
    </location>
</feature>
<evidence type="ECO:0000256" key="3">
    <source>
        <dbReference type="ARBA" id="ARBA00007188"/>
    </source>
</evidence>